<keyword evidence="1 2" id="KW-0489">Methyltransferase</keyword>
<dbReference type="InterPro" id="IPR029063">
    <property type="entry name" value="SAM-dependent_MTases_sf"/>
</dbReference>
<dbReference type="RefSeq" id="WP_126785538.1">
    <property type="nucleotide sequence ID" value="NZ_PIQF01000004.1"/>
</dbReference>
<keyword evidence="1 2" id="KW-0808">Transferase</keyword>
<feature type="binding site" evidence="1">
    <location>
        <position position="117"/>
    </location>
    <ligand>
        <name>S-adenosyl-L-methionine</name>
        <dbReference type="ChEBI" id="CHEBI:59789"/>
    </ligand>
</feature>
<comment type="similarity">
    <text evidence="1">Belongs to the RlmJ family.</text>
</comment>
<dbReference type="HAMAP" id="MF_00934">
    <property type="entry name" value="23SrRNA_methyltr_J"/>
    <property type="match status" value="1"/>
</dbReference>
<accession>A0A432Z772</accession>
<reference evidence="2 3" key="1">
    <citation type="journal article" date="2011" name="Front. Microbiol.">
        <title>Genomic signatures of strain selection and enhancement in Bacillus atrophaeus var. globigii, a historical biowarfare simulant.</title>
        <authorList>
            <person name="Gibbons H.S."/>
            <person name="Broomall S.M."/>
            <person name="McNew L.A."/>
            <person name="Daligault H."/>
            <person name="Chapman C."/>
            <person name="Bruce D."/>
            <person name="Karavis M."/>
            <person name="Krepps M."/>
            <person name="McGregor P.A."/>
            <person name="Hong C."/>
            <person name="Park K.H."/>
            <person name="Akmal A."/>
            <person name="Feldman A."/>
            <person name="Lin J.S."/>
            <person name="Chang W.E."/>
            <person name="Higgs B.W."/>
            <person name="Demirev P."/>
            <person name="Lindquist J."/>
            <person name="Liem A."/>
            <person name="Fochler E."/>
            <person name="Read T.D."/>
            <person name="Tapia R."/>
            <person name="Johnson S."/>
            <person name="Bishop-Lilly K.A."/>
            <person name="Detter C."/>
            <person name="Han C."/>
            <person name="Sozhamannan S."/>
            <person name="Rosenzweig C.N."/>
            <person name="Skowronski E.W."/>
        </authorList>
    </citation>
    <scope>NUCLEOTIDE SEQUENCE [LARGE SCALE GENOMIC DNA]</scope>
    <source>
        <strain evidence="2 3">CL-SP19</strain>
    </source>
</reference>
<evidence type="ECO:0000313" key="2">
    <source>
        <dbReference type="EMBL" id="RUO73737.1"/>
    </source>
</evidence>
<comment type="catalytic activity">
    <reaction evidence="1">
        <text>adenosine(2030) in 23S rRNA + S-adenosyl-L-methionine = N(6)-methyladenosine(2030) in 23S rRNA + S-adenosyl-L-homocysteine + H(+)</text>
        <dbReference type="Rhea" id="RHEA:43736"/>
        <dbReference type="Rhea" id="RHEA-COMP:10668"/>
        <dbReference type="Rhea" id="RHEA-COMP:10669"/>
        <dbReference type="ChEBI" id="CHEBI:15378"/>
        <dbReference type="ChEBI" id="CHEBI:57856"/>
        <dbReference type="ChEBI" id="CHEBI:59789"/>
        <dbReference type="ChEBI" id="CHEBI:74411"/>
        <dbReference type="ChEBI" id="CHEBI:74449"/>
        <dbReference type="EC" id="2.1.1.266"/>
    </reaction>
</comment>
<feature type="binding site" evidence="1">
    <location>
        <position position="41"/>
    </location>
    <ligand>
        <name>S-adenosyl-L-methionine</name>
        <dbReference type="ChEBI" id="CHEBI:59789"/>
    </ligand>
</feature>
<proteinExistence type="inferred from homology"/>
<evidence type="ECO:0000256" key="1">
    <source>
        <dbReference type="HAMAP-Rule" id="MF_00934"/>
    </source>
</evidence>
<feature type="active site" description="Proton acceptor" evidence="1">
    <location>
        <position position="167"/>
    </location>
</feature>
<dbReference type="SUPFAM" id="SSF53335">
    <property type="entry name" value="S-adenosyl-L-methionine-dependent methyltransferases"/>
    <property type="match status" value="1"/>
</dbReference>
<evidence type="ECO:0000313" key="3">
    <source>
        <dbReference type="Proteomes" id="UP000287908"/>
    </source>
</evidence>
<dbReference type="OrthoDB" id="9791274at2"/>
<dbReference type="GO" id="GO:0005829">
    <property type="term" value="C:cytosol"/>
    <property type="evidence" value="ECO:0007669"/>
    <property type="project" value="TreeGrafter"/>
</dbReference>
<comment type="subunit">
    <text evidence="1">Monomer.</text>
</comment>
<comment type="caution">
    <text evidence="2">The sequence shown here is derived from an EMBL/GenBank/DDBJ whole genome shotgun (WGS) entry which is preliminary data.</text>
</comment>
<protein>
    <recommendedName>
        <fullName evidence="1">Ribosomal RNA large subunit methyltransferase J</fullName>
        <ecNumber evidence="1">2.1.1.266</ecNumber>
    </recommendedName>
    <alternativeName>
        <fullName evidence="1">23S rRNA (adenine(2030)-N6)-methyltransferase</fullName>
    </alternativeName>
    <alternativeName>
        <fullName evidence="1">23S rRNA m6A2030 methyltransferase</fullName>
    </alternativeName>
</protein>
<comment type="function">
    <text evidence="1">Specifically methylates the adenine in position 2030 of 23S rRNA.</text>
</comment>
<dbReference type="Gene3D" id="3.40.50.150">
    <property type="entry name" value="Vaccinia Virus protein VP39"/>
    <property type="match status" value="1"/>
</dbReference>
<dbReference type="PANTHER" id="PTHR37426">
    <property type="entry name" value="RIBOSOMAL RNA LARGE SUBUNIT METHYLTRANSFERASE J"/>
    <property type="match status" value="1"/>
</dbReference>
<dbReference type="PANTHER" id="PTHR37426:SF1">
    <property type="entry name" value="RIBOSOMAL RNA LARGE SUBUNIT METHYLTRANSFERASE J"/>
    <property type="match status" value="1"/>
</dbReference>
<dbReference type="AlphaFoldDB" id="A0A432Z772"/>
<dbReference type="InterPro" id="IPR007473">
    <property type="entry name" value="RlmJ"/>
</dbReference>
<feature type="binding site" evidence="1">
    <location>
        <position position="99"/>
    </location>
    <ligand>
        <name>S-adenosyl-L-methionine</name>
        <dbReference type="ChEBI" id="CHEBI:59789"/>
    </ligand>
</feature>
<keyword evidence="1" id="KW-0694">RNA-binding</keyword>
<dbReference type="Proteomes" id="UP000287908">
    <property type="component" value="Unassembled WGS sequence"/>
</dbReference>
<dbReference type="GO" id="GO:0003723">
    <property type="term" value="F:RNA binding"/>
    <property type="evidence" value="ECO:0007669"/>
    <property type="project" value="UniProtKB-UniRule"/>
</dbReference>
<dbReference type="EC" id="2.1.1.266" evidence="1"/>
<sequence>MNYRHIYHAGNFADVFKHLLLTRALNHFNKKNKPYMVLDTHGGIGKYDLDSELAGKTEEFTQGISRLVEQTNSPAFVQPYIESVKQLNDDNQLRFYPGSPWLIQALMRADDRLIVCELHQQDAVTLKQTLRPLSGSKKLEVLAPQDGYQAVSAKLPPAEKRGLVVIDPPFEQVDEFDRVIEALTQGLRRWQSGSYALWYPIKDPVKIANFHRDVTTIAGIPKTLVIELMIRSPDECAGLNGCGFVWVNPPFGLVNELDEILAYISPLLAQSEGAESHYRWLVEES</sequence>
<keyword evidence="1" id="KW-0698">rRNA processing</keyword>
<name>A0A432Z772_9GAMM</name>
<feature type="binding site" evidence="1">
    <location>
        <position position="167"/>
    </location>
    <ligand>
        <name>S-adenosyl-L-methionine</name>
        <dbReference type="ChEBI" id="CHEBI:59789"/>
    </ligand>
</feature>
<dbReference type="GO" id="GO:0036307">
    <property type="term" value="F:23S rRNA (adenine(2030)-N(6))-methyltransferase activity"/>
    <property type="evidence" value="ECO:0007669"/>
    <property type="project" value="UniProtKB-UniRule"/>
</dbReference>
<dbReference type="Pfam" id="PF04378">
    <property type="entry name" value="RsmJ"/>
    <property type="match status" value="1"/>
</dbReference>
<feature type="binding site" evidence="1">
    <location>
        <begin position="146"/>
        <end position="147"/>
    </location>
    <ligand>
        <name>S-adenosyl-L-methionine</name>
        <dbReference type="ChEBI" id="CHEBI:59789"/>
    </ligand>
</feature>
<feature type="binding site" evidence="1">
    <location>
        <position position="18"/>
    </location>
    <ligand>
        <name>S-adenosyl-L-methionine</name>
        <dbReference type="ChEBI" id="CHEBI:59789"/>
    </ligand>
</feature>
<keyword evidence="1" id="KW-0949">S-adenosyl-L-methionine</keyword>
<feature type="site" description="Interaction with substrate rRNA" evidence="1">
    <location>
        <position position="3"/>
    </location>
</feature>
<organism evidence="2 3">
    <name type="scientific">Idiomarina seosinensis</name>
    <dbReference type="NCBI Taxonomy" id="281739"/>
    <lineage>
        <taxon>Bacteria</taxon>
        <taxon>Pseudomonadati</taxon>
        <taxon>Pseudomonadota</taxon>
        <taxon>Gammaproteobacteria</taxon>
        <taxon>Alteromonadales</taxon>
        <taxon>Idiomarinaceae</taxon>
        <taxon>Idiomarina</taxon>
    </lineage>
</organism>
<dbReference type="GO" id="GO:0070475">
    <property type="term" value="P:rRNA base methylation"/>
    <property type="evidence" value="ECO:0007669"/>
    <property type="project" value="UniProtKB-UniRule"/>
</dbReference>
<gene>
    <name evidence="1" type="primary">rlmJ</name>
    <name evidence="2" type="ORF">CWI81_11990</name>
</gene>
<keyword evidence="3" id="KW-1185">Reference proteome</keyword>
<dbReference type="EMBL" id="PIQF01000004">
    <property type="protein sequence ID" value="RUO73737.1"/>
    <property type="molecule type" value="Genomic_DNA"/>
</dbReference>